<feature type="domain" description="ATP-grasp" evidence="2">
    <location>
        <begin position="122"/>
        <end position="174"/>
    </location>
</feature>
<keyword evidence="1" id="KW-0547">Nucleotide-binding</keyword>
<feature type="non-terminal residue" evidence="3">
    <location>
        <position position="209"/>
    </location>
</feature>
<dbReference type="EMBL" id="CADCWC010000150">
    <property type="protein sequence ID" value="CAA9529347.1"/>
    <property type="molecule type" value="Genomic_DNA"/>
</dbReference>
<dbReference type="InterPro" id="IPR013815">
    <property type="entry name" value="ATP_grasp_subdomain_1"/>
</dbReference>
<gene>
    <name evidence="3" type="ORF">AVDCRST_MAG79-771</name>
</gene>
<dbReference type="GO" id="GO:0005524">
    <property type="term" value="F:ATP binding"/>
    <property type="evidence" value="ECO:0007669"/>
    <property type="project" value="UniProtKB-UniRule"/>
</dbReference>
<sequence length="209" mass="21585">MARPSDALVLDLDTRAGLCLTRSLGRAGHRVAVAARDPAAPGLRTRHATARFVLPEPDGDFEAYVAAVLDRLERSGAGVVLTSIDADLAVLHGRRDAVSRFAVPAVGSPAAVDVAIDKARTIAVAATLGIPAPRSLPARDADEVETAAAELGGVVVVKPVRSWRAVGAGSERVEPRFAGSVAEARGIGERLVRPDAPALVQEVATGGRE</sequence>
<proteinExistence type="predicted"/>
<accession>A0A6J4TQR2</accession>
<organism evidence="3">
    <name type="scientific">uncultured Thermoleophilia bacterium</name>
    <dbReference type="NCBI Taxonomy" id="1497501"/>
    <lineage>
        <taxon>Bacteria</taxon>
        <taxon>Bacillati</taxon>
        <taxon>Actinomycetota</taxon>
        <taxon>Thermoleophilia</taxon>
        <taxon>environmental samples</taxon>
    </lineage>
</organism>
<keyword evidence="1" id="KW-0067">ATP-binding</keyword>
<evidence type="ECO:0000256" key="1">
    <source>
        <dbReference type="PROSITE-ProRule" id="PRU00409"/>
    </source>
</evidence>
<dbReference type="InterPro" id="IPR011761">
    <property type="entry name" value="ATP-grasp"/>
</dbReference>
<reference evidence="3" key="1">
    <citation type="submission" date="2020-02" db="EMBL/GenBank/DDBJ databases">
        <authorList>
            <person name="Meier V. D."/>
        </authorList>
    </citation>
    <scope>NUCLEOTIDE SEQUENCE</scope>
    <source>
        <strain evidence="3">AVDCRST_MAG79</strain>
    </source>
</reference>
<protein>
    <recommendedName>
        <fullName evidence="2">ATP-grasp domain-containing protein</fullName>
    </recommendedName>
</protein>
<evidence type="ECO:0000313" key="3">
    <source>
        <dbReference type="EMBL" id="CAA9529347.1"/>
    </source>
</evidence>
<name>A0A6J4TQR2_9ACTN</name>
<dbReference type="PROSITE" id="PS50975">
    <property type="entry name" value="ATP_GRASP"/>
    <property type="match status" value="1"/>
</dbReference>
<evidence type="ECO:0000259" key="2">
    <source>
        <dbReference type="PROSITE" id="PS50975"/>
    </source>
</evidence>
<dbReference type="GO" id="GO:0046872">
    <property type="term" value="F:metal ion binding"/>
    <property type="evidence" value="ECO:0007669"/>
    <property type="project" value="InterPro"/>
</dbReference>
<dbReference type="SUPFAM" id="SSF56059">
    <property type="entry name" value="Glutathione synthetase ATP-binding domain-like"/>
    <property type="match status" value="1"/>
</dbReference>
<dbReference type="AlphaFoldDB" id="A0A6J4TQR2"/>
<dbReference type="Gene3D" id="3.30.1490.20">
    <property type="entry name" value="ATP-grasp fold, A domain"/>
    <property type="match status" value="1"/>
</dbReference>